<dbReference type="GO" id="GO:0140098">
    <property type="term" value="F:catalytic activity, acting on RNA"/>
    <property type="evidence" value="ECO:0007669"/>
    <property type="project" value="UniProtKB-ARBA"/>
</dbReference>
<dbReference type="Proteomes" id="UP000236394">
    <property type="component" value="Unassembled WGS sequence"/>
</dbReference>
<gene>
    <name evidence="7" type="ORF">B7R76_03590</name>
</gene>
<dbReference type="InterPro" id="IPR020103">
    <property type="entry name" value="PsdUridine_synth_cat_dom_sf"/>
</dbReference>
<dbReference type="CDD" id="cd02869">
    <property type="entry name" value="PseudoU_synth_RluA_like"/>
    <property type="match status" value="1"/>
</dbReference>
<dbReference type="InterPro" id="IPR006145">
    <property type="entry name" value="PsdUridine_synth_RsuA/RluA"/>
</dbReference>
<dbReference type="PANTHER" id="PTHR21600">
    <property type="entry name" value="MITOCHONDRIAL RNA PSEUDOURIDINE SYNTHASE"/>
    <property type="match status" value="1"/>
</dbReference>
<evidence type="ECO:0000256" key="5">
    <source>
        <dbReference type="ARBA" id="ARBA00033164"/>
    </source>
</evidence>
<dbReference type="GO" id="GO:0003723">
    <property type="term" value="F:RNA binding"/>
    <property type="evidence" value="ECO:0007669"/>
    <property type="project" value="InterPro"/>
</dbReference>
<feature type="domain" description="Pseudouridine synthase RsuA/RluA-like" evidence="6">
    <location>
        <begin position="89"/>
        <end position="226"/>
    </location>
</feature>
<dbReference type="InterPro" id="IPR006224">
    <property type="entry name" value="PsdUridine_synth_RluA-like_CS"/>
</dbReference>
<evidence type="ECO:0000256" key="1">
    <source>
        <dbReference type="ARBA" id="ARBA00000073"/>
    </source>
</evidence>
<dbReference type="Pfam" id="PF00849">
    <property type="entry name" value="PseudoU_synth_2"/>
    <property type="match status" value="1"/>
</dbReference>
<evidence type="ECO:0000256" key="3">
    <source>
        <dbReference type="ARBA" id="ARBA00023235"/>
    </source>
</evidence>
<dbReference type="PANTHER" id="PTHR21600:SF44">
    <property type="entry name" value="RIBOSOMAL LARGE SUBUNIT PSEUDOURIDINE SYNTHASE D"/>
    <property type="match status" value="1"/>
</dbReference>
<comment type="caution">
    <text evidence="7">The sequence shown here is derived from an EMBL/GenBank/DDBJ whole genome shotgun (WGS) entry which is preliminary data.</text>
</comment>
<sequence length="354" mass="39947">MEISYTVKMADSGRPVYQILMERLHFSRLLIKRVKLHGRMEIDGKPELMKTPAQSGQKIVVFYMDPAGEVNKPIEAQPDIPILFQDEWFIICNKPANLVTHPTYLHHANNLTARLCSDLLHPVNRLDRDTSGLVILAKNGYAHHALTTVSIAKRYLALVHGTHVPDAGEISLPIARSPGSIILREINASGQTAISRFICLKRWPAAQVSLLEYTPVTGRTHQLRLHSLMSGWPIVGETLYGCNRFYPGWPRLRPLFARADAKLKDEAYEGEFLVPREKIGDLAELCPAYFDRDLCLRWDESMPRQALHAYKLEFVHPLTGEKIAVETALPDDMSHTVDRLNDFTACHSCPNTIG</sequence>
<evidence type="ECO:0000313" key="8">
    <source>
        <dbReference type="Proteomes" id="UP000236394"/>
    </source>
</evidence>
<proteinExistence type="inferred from homology"/>
<evidence type="ECO:0000256" key="2">
    <source>
        <dbReference type="ARBA" id="ARBA00010876"/>
    </source>
</evidence>
<keyword evidence="3" id="KW-0413">Isomerase</keyword>
<dbReference type="RefSeq" id="WP_102892389.1">
    <property type="nucleotide sequence ID" value="NZ_NBZD01000001.1"/>
</dbReference>
<comment type="catalytic activity">
    <reaction evidence="1">
        <text>a uridine in RNA = a pseudouridine in RNA</text>
        <dbReference type="Rhea" id="RHEA:48348"/>
        <dbReference type="Rhea" id="RHEA-COMP:12068"/>
        <dbReference type="Rhea" id="RHEA-COMP:12069"/>
        <dbReference type="ChEBI" id="CHEBI:65314"/>
        <dbReference type="ChEBI" id="CHEBI:65315"/>
    </reaction>
</comment>
<dbReference type="AlphaFoldDB" id="A0A2J8B5A0"/>
<name>A0A2J8B5A0_9FIRM</name>
<dbReference type="GO" id="GO:0000455">
    <property type="term" value="P:enzyme-directed rRNA pseudouridine synthesis"/>
    <property type="evidence" value="ECO:0007669"/>
    <property type="project" value="TreeGrafter"/>
</dbReference>
<accession>A0A2J8B5A0</accession>
<evidence type="ECO:0000256" key="4">
    <source>
        <dbReference type="ARBA" id="ARBA00031870"/>
    </source>
</evidence>
<dbReference type="Gene3D" id="3.30.2350.10">
    <property type="entry name" value="Pseudouridine synthase"/>
    <property type="match status" value="1"/>
</dbReference>
<reference evidence="8" key="1">
    <citation type="submission" date="2017-04" db="EMBL/GenBank/DDBJ databases">
        <authorList>
            <person name="Bumgarner R.E."/>
            <person name="Fredricks D.N."/>
            <person name="Srinivasan S."/>
        </authorList>
    </citation>
    <scope>NUCLEOTIDE SEQUENCE [LARGE SCALE GENOMIC DNA]</scope>
    <source>
        <strain evidence="8">KA00405</strain>
    </source>
</reference>
<protein>
    <recommendedName>
        <fullName evidence="4">RNA pseudouridylate synthase</fullName>
    </recommendedName>
    <alternativeName>
        <fullName evidence="5">RNA-uridine isomerase</fullName>
    </alternativeName>
</protein>
<dbReference type="SUPFAM" id="SSF55120">
    <property type="entry name" value="Pseudouridine synthase"/>
    <property type="match status" value="1"/>
</dbReference>
<dbReference type="GO" id="GO:0009982">
    <property type="term" value="F:pseudouridine synthase activity"/>
    <property type="evidence" value="ECO:0007669"/>
    <property type="project" value="InterPro"/>
</dbReference>
<evidence type="ECO:0000313" key="7">
    <source>
        <dbReference type="EMBL" id="PNH19961.1"/>
    </source>
</evidence>
<comment type="similarity">
    <text evidence="2">Belongs to the pseudouridine synthase RluA family.</text>
</comment>
<evidence type="ECO:0000259" key="6">
    <source>
        <dbReference type="Pfam" id="PF00849"/>
    </source>
</evidence>
<organism evidence="7 8">
    <name type="scientific">Mageeibacillus indolicus</name>
    <dbReference type="NCBI Taxonomy" id="884684"/>
    <lineage>
        <taxon>Bacteria</taxon>
        <taxon>Bacillati</taxon>
        <taxon>Bacillota</taxon>
        <taxon>Clostridia</taxon>
        <taxon>Eubacteriales</taxon>
        <taxon>Oscillospiraceae</taxon>
        <taxon>Mageeibacillus</taxon>
    </lineage>
</organism>
<dbReference type="EMBL" id="NBZD01000001">
    <property type="protein sequence ID" value="PNH19961.1"/>
    <property type="molecule type" value="Genomic_DNA"/>
</dbReference>
<dbReference type="PROSITE" id="PS01129">
    <property type="entry name" value="PSI_RLU"/>
    <property type="match status" value="1"/>
</dbReference>
<dbReference type="InterPro" id="IPR050188">
    <property type="entry name" value="RluA_PseudoU_synthase"/>
</dbReference>